<dbReference type="InterPro" id="IPR002577">
    <property type="entry name" value="HTH_HxlR"/>
</dbReference>
<dbReference type="PROSITE" id="PS51118">
    <property type="entry name" value="HTH_HXLR"/>
    <property type="match status" value="1"/>
</dbReference>
<evidence type="ECO:0000256" key="2">
    <source>
        <dbReference type="ARBA" id="ARBA00023125"/>
    </source>
</evidence>
<organism evidence="5 6">
    <name type="scientific">Ligilactobacillus ruminis</name>
    <dbReference type="NCBI Taxonomy" id="1623"/>
    <lineage>
        <taxon>Bacteria</taxon>
        <taxon>Bacillati</taxon>
        <taxon>Bacillota</taxon>
        <taxon>Bacilli</taxon>
        <taxon>Lactobacillales</taxon>
        <taxon>Lactobacillaceae</taxon>
        <taxon>Ligilactobacillus</taxon>
    </lineage>
</organism>
<gene>
    <name evidence="5" type="ORF">SAMN05216431_10662</name>
</gene>
<dbReference type="PANTHER" id="PTHR33204:SF37">
    <property type="entry name" value="HTH-TYPE TRANSCRIPTIONAL REGULATOR YODB"/>
    <property type="match status" value="1"/>
</dbReference>
<keyword evidence="2" id="KW-0238">DNA-binding</keyword>
<reference evidence="5 6" key="1">
    <citation type="submission" date="2016-10" db="EMBL/GenBank/DDBJ databases">
        <authorList>
            <person name="Varghese N."/>
            <person name="Submissions S."/>
        </authorList>
    </citation>
    <scope>NUCLEOTIDE SEQUENCE [LARGE SCALE GENOMIC DNA]</scope>
    <source>
        <strain evidence="5 6">WC1T17</strain>
    </source>
</reference>
<evidence type="ECO:0000313" key="5">
    <source>
        <dbReference type="EMBL" id="SEM65950.1"/>
    </source>
</evidence>
<proteinExistence type="predicted"/>
<protein>
    <submittedName>
        <fullName evidence="5">Transcriptional regulator, HxlR family</fullName>
    </submittedName>
</protein>
<keyword evidence="1" id="KW-0805">Transcription regulation</keyword>
<comment type="caution">
    <text evidence="5">The sequence shown here is derived from an EMBL/GenBank/DDBJ whole genome shotgun (WGS) entry which is preliminary data.</text>
</comment>
<accession>A0ABY1ABK0</accession>
<dbReference type="EMBL" id="FOCC01000006">
    <property type="protein sequence ID" value="SEM65950.1"/>
    <property type="molecule type" value="Genomic_DNA"/>
</dbReference>
<dbReference type="Pfam" id="PF01638">
    <property type="entry name" value="HxlR"/>
    <property type="match status" value="1"/>
</dbReference>
<evidence type="ECO:0000256" key="3">
    <source>
        <dbReference type="ARBA" id="ARBA00023163"/>
    </source>
</evidence>
<dbReference type="Gene3D" id="1.10.10.10">
    <property type="entry name" value="Winged helix-like DNA-binding domain superfamily/Winged helix DNA-binding domain"/>
    <property type="match status" value="1"/>
</dbReference>
<evidence type="ECO:0000259" key="4">
    <source>
        <dbReference type="PROSITE" id="PS51118"/>
    </source>
</evidence>
<name>A0ABY1ABK0_9LACO</name>
<dbReference type="InterPro" id="IPR036390">
    <property type="entry name" value="WH_DNA-bd_sf"/>
</dbReference>
<dbReference type="Proteomes" id="UP000182089">
    <property type="component" value="Unassembled WGS sequence"/>
</dbReference>
<keyword evidence="3" id="KW-0804">Transcription</keyword>
<dbReference type="PANTHER" id="PTHR33204">
    <property type="entry name" value="TRANSCRIPTIONAL REGULATOR, MARR FAMILY"/>
    <property type="match status" value="1"/>
</dbReference>
<feature type="domain" description="HTH hxlR-type" evidence="4">
    <location>
        <begin position="16"/>
        <end position="116"/>
    </location>
</feature>
<evidence type="ECO:0000313" key="6">
    <source>
        <dbReference type="Proteomes" id="UP000182089"/>
    </source>
</evidence>
<evidence type="ECO:0000256" key="1">
    <source>
        <dbReference type="ARBA" id="ARBA00023015"/>
    </source>
</evidence>
<sequence length="118" mass="13415">MTVETKAQSGDDFSLCPKFEKTFGILGKKWNGLIIDVLLFAGVQRFSDLSQKIPECSDRVLVERLKELVKEGLVVRQSIDGSKHKVVYELTEQGKDLAPIFNDVHAWAERWFSLEDCV</sequence>
<dbReference type="InterPro" id="IPR036388">
    <property type="entry name" value="WH-like_DNA-bd_sf"/>
</dbReference>
<dbReference type="SUPFAM" id="SSF46785">
    <property type="entry name" value="Winged helix' DNA-binding domain"/>
    <property type="match status" value="1"/>
</dbReference>